<dbReference type="AlphaFoldDB" id="U2BU20"/>
<dbReference type="Proteomes" id="UP000016496">
    <property type="component" value="Unassembled WGS sequence"/>
</dbReference>
<dbReference type="HOGENOM" id="CLU_3304999_0_0_10"/>
<gene>
    <name evidence="1" type="ORF">HMPREF1981_03068</name>
</gene>
<accession>U2BU20</accession>
<comment type="caution">
    <text evidence="1">The sequence shown here is derived from an EMBL/GenBank/DDBJ whole genome shotgun (WGS) entry which is preliminary data.</text>
</comment>
<sequence>MRLPDKASIGFPHFLFTMPSTLVRRYENMKDIRLIHHRK</sequence>
<proteinExistence type="predicted"/>
<evidence type="ECO:0000313" key="1">
    <source>
        <dbReference type="EMBL" id="ERI81679.1"/>
    </source>
</evidence>
<dbReference type="EMBL" id="AWSV01000155">
    <property type="protein sequence ID" value="ERI81679.1"/>
    <property type="molecule type" value="Genomic_DNA"/>
</dbReference>
<organism evidence="1 2">
    <name type="scientific">Bacteroides pyogenes F0041</name>
    <dbReference type="NCBI Taxonomy" id="1321819"/>
    <lineage>
        <taxon>Bacteria</taxon>
        <taxon>Pseudomonadati</taxon>
        <taxon>Bacteroidota</taxon>
        <taxon>Bacteroidia</taxon>
        <taxon>Bacteroidales</taxon>
        <taxon>Bacteroidaceae</taxon>
        <taxon>Bacteroides</taxon>
    </lineage>
</organism>
<dbReference type="PATRIC" id="fig|1321819.3.peg.2835"/>
<reference evidence="1 2" key="1">
    <citation type="submission" date="2013-08" db="EMBL/GenBank/DDBJ databases">
        <authorList>
            <person name="Weinstock G."/>
            <person name="Sodergren E."/>
            <person name="Wylie T."/>
            <person name="Fulton L."/>
            <person name="Fulton R."/>
            <person name="Fronick C."/>
            <person name="O'Laughlin M."/>
            <person name="Godfrey J."/>
            <person name="Miner T."/>
            <person name="Herter B."/>
            <person name="Appelbaum E."/>
            <person name="Cordes M."/>
            <person name="Lek S."/>
            <person name="Wollam A."/>
            <person name="Pepin K.H."/>
            <person name="Palsikar V.B."/>
            <person name="Mitreva M."/>
            <person name="Wilson R.K."/>
        </authorList>
    </citation>
    <scope>NUCLEOTIDE SEQUENCE [LARGE SCALE GENOMIC DNA]</scope>
    <source>
        <strain evidence="1 2">F0041</strain>
    </source>
</reference>
<evidence type="ECO:0000313" key="2">
    <source>
        <dbReference type="Proteomes" id="UP000016496"/>
    </source>
</evidence>
<name>U2BU20_9BACE</name>
<protein>
    <submittedName>
        <fullName evidence="1">Uncharacterized protein</fullName>
    </submittedName>
</protein>